<sequence>MSIFDGLKGKAGELKEKATGLIHHNSEKISGGIDQAGNYVDEKTGGKYAVHIDKAQDSAKGLLNKVDGDDQAPTDQAPTA</sequence>
<protein>
    <recommendedName>
        <fullName evidence="4">Antitoxin</fullName>
    </recommendedName>
</protein>
<evidence type="ECO:0000313" key="3">
    <source>
        <dbReference type="Proteomes" id="UP001296993"/>
    </source>
</evidence>
<evidence type="ECO:0000313" key="2">
    <source>
        <dbReference type="EMBL" id="MBP2386545.1"/>
    </source>
</evidence>
<dbReference type="Pfam" id="PF14013">
    <property type="entry name" value="MT0933_antitox"/>
    <property type="match status" value="1"/>
</dbReference>
<keyword evidence="3" id="KW-1185">Reference proteome</keyword>
<evidence type="ECO:0000256" key="1">
    <source>
        <dbReference type="SAM" id="MobiDB-lite"/>
    </source>
</evidence>
<reference evidence="2 3" key="1">
    <citation type="submission" date="2021-03" db="EMBL/GenBank/DDBJ databases">
        <title>Sequencing the genomes of 1000 actinobacteria strains.</title>
        <authorList>
            <person name="Klenk H.-P."/>
        </authorList>
    </citation>
    <scope>NUCLEOTIDE SEQUENCE [LARGE SCALE GENOMIC DNA]</scope>
    <source>
        <strain evidence="2 3">DSM 15797</strain>
    </source>
</reference>
<proteinExistence type="predicted"/>
<gene>
    <name evidence="2" type="ORF">JOF47_002056</name>
</gene>
<evidence type="ECO:0008006" key="4">
    <source>
        <dbReference type="Google" id="ProtNLM"/>
    </source>
</evidence>
<dbReference type="Proteomes" id="UP001296993">
    <property type="component" value="Unassembled WGS sequence"/>
</dbReference>
<comment type="caution">
    <text evidence="2">The sequence shown here is derived from an EMBL/GenBank/DDBJ whole genome shotgun (WGS) entry which is preliminary data.</text>
</comment>
<dbReference type="InterPro" id="IPR028037">
    <property type="entry name" value="Antitoxin_Rv0909/MT0933"/>
</dbReference>
<organism evidence="2 3">
    <name type="scientific">Paeniglutamicibacter kerguelensis</name>
    <dbReference type="NCBI Taxonomy" id="254788"/>
    <lineage>
        <taxon>Bacteria</taxon>
        <taxon>Bacillati</taxon>
        <taxon>Actinomycetota</taxon>
        <taxon>Actinomycetes</taxon>
        <taxon>Micrococcales</taxon>
        <taxon>Micrococcaceae</taxon>
        <taxon>Paeniglutamicibacter</taxon>
    </lineage>
</organism>
<dbReference type="EMBL" id="JAGIOF010000001">
    <property type="protein sequence ID" value="MBP2386545.1"/>
    <property type="molecule type" value="Genomic_DNA"/>
</dbReference>
<feature type="region of interest" description="Disordered" evidence="1">
    <location>
        <begin position="61"/>
        <end position="80"/>
    </location>
</feature>
<dbReference type="RefSeq" id="WP_209997444.1">
    <property type="nucleotide sequence ID" value="NZ_BAAAJY010000002.1"/>
</dbReference>
<name>A0ABS4XDK7_9MICC</name>
<accession>A0ABS4XDK7</accession>